<dbReference type="VEuPathDB" id="VectorBase:MDOMA2_015914"/>
<evidence type="ECO:0000259" key="2">
    <source>
        <dbReference type="Pfam" id="PF16012"/>
    </source>
</evidence>
<dbReference type="OrthoDB" id="8040656at2759"/>
<accession>A0A1I8MCC9</accession>
<evidence type="ECO:0000256" key="1">
    <source>
        <dbReference type="SAM" id="MobiDB-lite"/>
    </source>
</evidence>
<dbReference type="CDD" id="cd17039">
    <property type="entry name" value="Ubl_ubiquitin_like"/>
    <property type="match status" value="1"/>
</dbReference>
<dbReference type="KEGG" id="mde:101891597"/>
<dbReference type="AlphaFoldDB" id="A0A1I8MCC9"/>
<evidence type="ECO:0000313" key="3">
    <source>
        <dbReference type="EnsemblMetazoa" id="MDOA003443-PB"/>
    </source>
</evidence>
<keyword evidence="4" id="KW-1185">Reference proteome</keyword>
<dbReference type="RefSeq" id="XP_011293640.1">
    <property type="nucleotide sequence ID" value="XM_011295338.2"/>
</dbReference>
<evidence type="ECO:0000313" key="5">
    <source>
        <dbReference type="RefSeq" id="XP_011293640.1"/>
    </source>
</evidence>
<dbReference type="GeneID" id="101891597"/>
<evidence type="ECO:0000313" key="4">
    <source>
        <dbReference type="Proteomes" id="UP001652621"/>
    </source>
</evidence>
<feature type="compositionally biased region" description="Acidic residues" evidence="1">
    <location>
        <begin position="147"/>
        <end position="160"/>
    </location>
</feature>
<dbReference type="Pfam" id="PF16012">
    <property type="entry name" value="DUF4780"/>
    <property type="match status" value="1"/>
</dbReference>
<reference evidence="3" key="1">
    <citation type="submission" date="2020-05" db="UniProtKB">
        <authorList>
            <consortium name="EnsemblMetazoa"/>
        </authorList>
    </citation>
    <scope>IDENTIFICATION</scope>
    <source>
        <strain evidence="3">Aabys</strain>
    </source>
</reference>
<dbReference type="Proteomes" id="UP001652621">
    <property type="component" value="Unplaced"/>
</dbReference>
<dbReference type="VEuPathDB" id="VectorBase:MDOA003443"/>
<sequence length="471" mass="54221">MYVKVKLETQSLKSPQKKTNYFPIDDDSTLAALKRRIEQYVNVPADHQEIRSIAESFDSRDSTFIKDVCDLQSSSTLLLYSYDNLSIYDEPRFVCFLQIISDKMALQQQEMEEKVVKSAKKVTAARELKATDTLIIDSESTSSSEYSESETSDTESDSSSEGECKKRQKLFKTINHPKRQKPSTAENNLSPTLCKYLEEFPNCESSNKESTRLCRNESSDAYSKGNAILQETEQSSTQDVVNKIECATKPPYLETPKTSKLSSKVDHASSPSIQSRVTSTTTDSKNPCRNLHPEYRQYMVVTSNNDGDINETECEAFLKWFFDRFRLCDTLDKLQFGNEPITLHNGKLWISCWNETTFNWIMLNVNEYPKNFDIATLKEEILCEVVIPMASNDKNLLDIFDLLEKQNLNLCTTKWCVIDRKLLDSGPSNAAVCRNELFKIHIDSESKEMLQKFNLKLKYFFWQITFKFLNI</sequence>
<gene>
    <name evidence="3" type="primary">101891597</name>
    <name evidence="5" type="synonym">LOC101891597</name>
</gene>
<dbReference type="EnsemblMetazoa" id="MDOA003443-RB">
    <property type="protein sequence ID" value="MDOA003443-PB"/>
    <property type="gene ID" value="MDOA003443"/>
</dbReference>
<feature type="region of interest" description="Disordered" evidence="1">
    <location>
        <begin position="139"/>
        <end position="164"/>
    </location>
</feature>
<proteinExistence type="predicted"/>
<organism evidence="3">
    <name type="scientific">Musca domestica</name>
    <name type="common">House fly</name>
    <dbReference type="NCBI Taxonomy" id="7370"/>
    <lineage>
        <taxon>Eukaryota</taxon>
        <taxon>Metazoa</taxon>
        <taxon>Ecdysozoa</taxon>
        <taxon>Arthropoda</taxon>
        <taxon>Hexapoda</taxon>
        <taxon>Insecta</taxon>
        <taxon>Pterygota</taxon>
        <taxon>Neoptera</taxon>
        <taxon>Endopterygota</taxon>
        <taxon>Diptera</taxon>
        <taxon>Brachycera</taxon>
        <taxon>Muscomorpha</taxon>
        <taxon>Muscoidea</taxon>
        <taxon>Muscidae</taxon>
        <taxon>Musca</taxon>
    </lineage>
</organism>
<dbReference type="InterPro" id="IPR031961">
    <property type="entry name" value="DUF4780"/>
</dbReference>
<protein>
    <submittedName>
        <fullName evidence="5">Uncharacterized protein LOC101891597</fullName>
    </submittedName>
</protein>
<reference evidence="5" key="2">
    <citation type="submission" date="2025-04" db="UniProtKB">
        <authorList>
            <consortium name="RefSeq"/>
        </authorList>
    </citation>
    <scope>IDENTIFICATION</scope>
    <source>
        <strain evidence="5">Aabys</strain>
    </source>
</reference>
<feature type="domain" description="DUF4780" evidence="2">
    <location>
        <begin position="293"/>
        <end position="467"/>
    </location>
</feature>
<feature type="region of interest" description="Disordered" evidence="1">
    <location>
        <begin position="256"/>
        <end position="286"/>
    </location>
</feature>
<name>A0A1I8MCC9_MUSDO</name>
<feature type="compositionally biased region" description="Polar residues" evidence="1">
    <location>
        <begin position="269"/>
        <end position="286"/>
    </location>
</feature>